<evidence type="ECO:0000313" key="8">
    <source>
        <dbReference type="EMBL" id="CAH2352660.1"/>
    </source>
</evidence>
<dbReference type="Pfam" id="PF00400">
    <property type="entry name" value="WD40"/>
    <property type="match status" value="1"/>
</dbReference>
<dbReference type="GO" id="GO:0005829">
    <property type="term" value="C:cytosol"/>
    <property type="evidence" value="ECO:0007669"/>
    <property type="project" value="TreeGrafter"/>
</dbReference>
<keyword evidence="2 6" id="KW-0853">WD repeat</keyword>
<comment type="subcellular location">
    <subcellularLocation>
        <location evidence="1 6">Nucleus</location>
    </subcellularLocation>
</comment>
<evidence type="ECO:0000256" key="5">
    <source>
        <dbReference type="ARBA" id="ARBA00023242"/>
    </source>
</evidence>
<comment type="similarity">
    <text evidence="6">Belongs to the WD repeat TRM82 family.</text>
</comment>
<evidence type="ECO:0000256" key="6">
    <source>
        <dbReference type="HAMAP-Rule" id="MF_03056"/>
    </source>
</evidence>
<keyword evidence="3 6" id="KW-0819">tRNA processing</keyword>
<comment type="pathway">
    <text evidence="6">tRNA modification; N(7)-methylguanine-tRNA biosynthesis.</text>
</comment>
<keyword evidence="4 6" id="KW-0677">Repeat</keyword>
<dbReference type="HAMAP" id="MF_03056">
    <property type="entry name" value="TRM82"/>
    <property type="match status" value="1"/>
</dbReference>
<evidence type="ECO:0000256" key="7">
    <source>
        <dbReference type="PROSITE-ProRule" id="PRU00221"/>
    </source>
</evidence>
<accession>A0A9P0VYM9</accession>
<dbReference type="PANTHER" id="PTHR16288:SF0">
    <property type="entry name" value="TRNA (GUANINE-N(7)-)-METHYLTRANSFERASE NON-CATALYTIC SUBUNIT WDR4"/>
    <property type="match status" value="1"/>
</dbReference>
<dbReference type="InterPro" id="IPR036322">
    <property type="entry name" value="WD40_repeat_dom_sf"/>
</dbReference>
<dbReference type="OrthoDB" id="339900at2759"/>
<dbReference type="AlphaFoldDB" id="A0A9P0VYM9"/>
<dbReference type="EMBL" id="CAKXYY010000007">
    <property type="protein sequence ID" value="CAH2352660.1"/>
    <property type="molecule type" value="Genomic_DNA"/>
</dbReference>
<dbReference type="InterPro" id="IPR001680">
    <property type="entry name" value="WD40_rpt"/>
</dbReference>
<sequence length="414" mass="46632">MMKHPFQSVAVDSSTSCIFGAFKNHIRVFKVDRKPTSSVPSCTPVGSWDDEVIPNYQQTTEVKKQEGGDAEAEVKTKKAKKAKKSTTVVPQPTFYIRTLDIFSDKYLVATTDNDKSIVIFEIDYSKPNCLVLLKRQPMPKRPCSVSMDSNLQNVVVADKFGDVYTIPTVGELLQDEKTMNPILGHVSMLTDVLMTEKNGKQFILTADRDEHIRVSNYPKSYVVKQWLFGHNEYVSSMHIPNSSPDLLVSGGGDDFICLWNWYEGKFIDKVDLREHLNPFFKDFHNAPERFLTESSVPEISVSKILSLLDGYIIVLVENVNSLLVLKIENKSKIVFKQALTLHNPLVDISVYNDSSIVGSNDADEGDLVSIFELDNGILKPTDISLAGIESIEVESRKEVSSLWYVNSLRKRSEH</sequence>
<dbReference type="InterPro" id="IPR028884">
    <property type="entry name" value="Trm82"/>
</dbReference>
<dbReference type="InterPro" id="IPR015943">
    <property type="entry name" value="WD40/YVTN_repeat-like_dom_sf"/>
</dbReference>
<name>A0A9P0VYM9_9ASCO</name>
<comment type="function">
    <text evidence="6">Required for the formation of N(7)-methylguanine at position 46 (m7G46) in tRNA. In the complex, it is required to stabilize and induce conformational changes of the catalytic subunit.</text>
</comment>
<gene>
    <name evidence="8" type="ORF">CLIB1423_07S04654</name>
</gene>
<proteinExistence type="inferred from homology"/>
<reference evidence="8" key="1">
    <citation type="submission" date="2022-03" db="EMBL/GenBank/DDBJ databases">
        <authorList>
            <person name="Legras J.-L."/>
            <person name="Devillers H."/>
            <person name="Grondin C."/>
        </authorList>
    </citation>
    <scope>NUCLEOTIDE SEQUENCE</scope>
    <source>
        <strain evidence="8">CLIB 1423</strain>
    </source>
</reference>
<evidence type="ECO:0000256" key="3">
    <source>
        <dbReference type="ARBA" id="ARBA00022694"/>
    </source>
</evidence>
<dbReference type="PROSITE" id="PS50082">
    <property type="entry name" value="WD_REPEATS_2"/>
    <property type="match status" value="1"/>
</dbReference>
<dbReference type="PANTHER" id="PTHR16288">
    <property type="entry name" value="WD40 REPEAT PROTEIN 4"/>
    <property type="match status" value="1"/>
</dbReference>
<evidence type="ECO:0000256" key="4">
    <source>
        <dbReference type="ARBA" id="ARBA00022737"/>
    </source>
</evidence>
<evidence type="ECO:0000313" key="9">
    <source>
        <dbReference type="Proteomes" id="UP000837801"/>
    </source>
</evidence>
<evidence type="ECO:0000256" key="2">
    <source>
        <dbReference type="ARBA" id="ARBA00022574"/>
    </source>
</evidence>
<dbReference type="SMART" id="SM00320">
    <property type="entry name" value="WD40"/>
    <property type="match status" value="3"/>
</dbReference>
<dbReference type="Proteomes" id="UP000837801">
    <property type="component" value="Unassembled WGS sequence"/>
</dbReference>
<dbReference type="GO" id="GO:0043527">
    <property type="term" value="C:tRNA methyltransferase complex"/>
    <property type="evidence" value="ECO:0007669"/>
    <property type="project" value="TreeGrafter"/>
</dbReference>
<organism evidence="8 9">
    <name type="scientific">[Candida] railenensis</name>
    <dbReference type="NCBI Taxonomy" id="45579"/>
    <lineage>
        <taxon>Eukaryota</taxon>
        <taxon>Fungi</taxon>
        <taxon>Dikarya</taxon>
        <taxon>Ascomycota</taxon>
        <taxon>Saccharomycotina</taxon>
        <taxon>Pichiomycetes</taxon>
        <taxon>Debaryomycetaceae</taxon>
        <taxon>Kurtzmaniella</taxon>
    </lineage>
</organism>
<protein>
    <submittedName>
        <fullName evidence="8">tRNA (Guanine-N(7)-)-methyltransferase non-catalytic subunit Trm82p</fullName>
    </submittedName>
</protein>
<comment type="caution">
    <text evidence="8">The sequence shown here is derived from an EMBL/GenBank/DDBJ whole genome shotgun (WGS) entry which is preliminary data.</text>
</comment>
<dbReference type="GO" id="GO:0005634">
    <property type="term" value="C:nucleus"/>
    <property type="evidence" value="ECO:0007669"/>
    <property type="project" value="UniProtKB-SubCell"/>
</dbReference>
<keyword evidence="9" id="KW-1185">Reference proteome</keyword>
<evidence type="ECO:0000256" key="1">
    <source>
        <dbReference type="ARBA" id="ARBA00004123"/>
    </source>
</evidence>
<keyword evidence="5 6" id="KW-0539">Nucleus</keyword>
<dbReference type="GO" id="GO:0106004">
    <property type="term" value="P:tRNA (guanine-N7)-methylation"/>
    <property type="evidence" value="ECO:0007669"/>
    <property type="project" value="UniProtKB-UniRule"/>
</dbReference>
<dbReference type="Gene3D" id="2.130.10.10">
    <property type="entry name" value="YVTN repeat-like/Quinoprotein amine dehydrogenase"/>
    <property type="match status" value="1"/>
</dbReference>
<dbReference type="SUPFAM" id="SSF50978">
    <property type="entry name" value="WD40 repeat-like"/>
    <property type="match status" value="1"/>
</dbReference>
<feature type="repeat" description="WD" evidence="7">
    <location>
        <begin position="227"/>
        <end position="269"/>
    </location>
</feature>